<dbReference type="Proteomes" id="UP000027432">
    <property type="component" value="Unassembled WGS sequence"/>
</dbReference>
<evidence type="ECO:0000256" key="1">
    <source>
        <dbReference type="SAM" id="MobiDB-lite"/>
    </source>
</evidence>
<name>A0A074JJ41_9RHOB</name>
<reference evidence="2 3" key="1">
    <citation type="submission" date="2013-07" db="EMBL/GenBank/DDBJ databases">
        <title>Thioclava pacifica DSM 10166 Genome Sequencing.</title>
        <authorList>
            <person name="Lai Q."/>
            <person name="Shao Z."/>
        </authorList>
    </citation>
    <scope>NUCLEOTIDE SEQUENCE [LARGE SCALE GENOMIC DNA]</scope>
    <source>
        <strain evidence="2 3">DSM 10166</strain>
    </source>
</reference>
<evidence type="ECO:0000313" key="2">
    <source>
        <dbReference type="EMBL" id="KEO56514.1"/>
    </source>
</evidence>
<accession>A0A074JJ41</accession>
<evidence type="ECO:0000313" key="3">
    <source>
        <dbReference type="Proteomes" id="UP000027432"/>
    </source>
</evidence>
<comment type="caution">
    <text evidence="2">The sequence shown here is derived from an EMBL/GenBank/DDBJ whole genome shotgun (WGS) entry which is preliminary data.</text>
</comment>
<sequence>MTGALGSEMAGFRALKGYGEIGRGAPCAAASGGFGTGRGQDRPTSGIKPREDVDGGGGRPTNRDAFRERGQGAARVAAVAKGAQPFAERGVGDLSRTLRREGNRTFEIAAEQRVD</sequence>
<organism evidence="2 3">
    <name type="scientific">Thioclava pacifica DSM 10166</name>
    <dbReference type="NCBI Taxonomy" id="1353537"/>
    <lineage>
        <taxon>Bacteria</taxon>
        <taxon>Pseudomonadati</taxon>
        <taxon>Pseudomonadota</taxon>
        <taxon>Alphaproteobacteria</taxon>
        <taxon>Rhodobacterales</taxon>
        <taxon>Paracoccaceae</taxon>
        <taxon>Thioclava</taxon>
    </lineage>
</organism>
<protein>
    <submittedName>
        <fullName evidence="2">Uncharacterized protein</fullName>
    </submittedName>
</protein>
<dbReference type="EMBL" id="AUND01000001">
    <property type="protein sequence ID" value="KEO56514.1"/>
    <property type="molecule type" value="Genomic_DNA"/>
</dbReference>
<feature type="compositionally biased region" description="Basic and acidic residues" evidence="1">
    <location>
        <begin position="61"/>
        <end position="70"/>
    </location>
</feature>
<keyword evidence="3" id="KW-1185">Reference proteome</keyword>
<dbReference type="AlphaFoldDB" id="A0A074JJ41"/>
<proteinExistence type="predicted"/>
<gene>
    <name evidence="2" type="ORF">TP2_03015</name>
</gene>
<feature type="region of interest" description="Disordered" evidence="1">
    <location>
        <begin position="26"/>
        <end position="71"/>
    </location>
</feature>